<evidence type="ECO:0008006" key="3">
    <source>
        <dbReference type="Google" id="ProtNLM"/>
    </source>
</evidence>
<evidence type="ECO:0000313" key="2">
    <source>
        <dbReference type="Proteomes" id="UP001526143"/>
    </source>
</evidence>
<keyword evidence="2" id="KW-1185">Reference proteome</keyword>
<accession>A0ABT3B5P0</accession>
<gene>
    <name evidence="1" type="ORF">OGM63_24775</name>
</gene>
<dbReference type="Proteomes" id="UP001526143">
    <property type="component" value="Unassembled WGS sequence"/>
</dbReference>
<comment type="caution">
    <text evidence="1">The sequence shown here is derived from an EMBL/GenBank/DDBJ whole genome shotgun (WGS) entry which is preliminary data.</text>
</comment>
<dbReference type="EMBL" id="JAOWRF010000353">
    <property type="protein sequence ID" value="MCV3216678.1"/>
    <property type="molecule type" value="Genomic_DNA"/>
</dbReference>
<dbReference type="RefSeq" id="WP_263748337.1">
    <property type="nucleotide sequence ID" value="NZ_JAOWRF010000353.1"/>
</dbReference>
<sequence>MQPQDRINVQTLSLRDRFSILLSTEEYWVERNQKKYYYWRYCWMEGRKIRRCHIGSVRSLKALGNYQAVVRAIARNQSPQEIKKLI</sequence>
<organism evidence="1 2">
    <name type="scientific">Plectonema radiosum NIES-515</name>
    <dbReference type="NCBI Taxonomy" id="2986073"/>
    <lineage>
        <taxon>Bacteria</taxon>
        <taxon>Bacillati</taxon>
        <taxon>Cyanobacteriota</taxon>
        <taxon>Cyanophyceae</taxon>
        <taxon>Oscillatoriophycideae</taxon>
        <taxon>Oscillatoriales</taxon>
        <taxon>Microcoleaceae</taxon>
        <taxon>Plectonema</taxon>
    </lineage>
</organism>
<reference evidence="1 2" key="1">
    <citation type="submission" date="2022-10" db="EMBL/GenBank/DDBJ databases">
        <title>Identification of biosynthetic pathway for the production of the potent trypsin inhibitor radiosumin.</title>
        <authorList>
            <person name="Fewer D.P."/>
            <person name="Delbaje E."/>
            <person name="Ouyang X."/>
            <person name="Agostino P.D."/>
            <person name="Wahlsten M."/>
            <person name="Jokela J."/>
            <person name="Permi P."/>
            <person name="Haapaniemi E."/>
            <person name="Koistinen H."/>
        </authorList>
    </citation>
    <scope>NUCLEOTIDE SEQUENCE [LARGE SCALE GENOMIC DNA]</scope>
    <source>
        <strain evidence="1 2">NIES-515</strain>
    </source>
</reference>
<evidence type="ECO:0000313" key="1">
    <source>
        <dbReference type="EMBL" id="MCV3216678.1"/>
    </source>
</evidence>
<name>A0ABT3B5P0_9CYAN</name>
<protein>
    <recommendedName>
        <fullName evidence="3">Transposase</fullName>
    </recommendedName>
</protein>
<proteinExistence type="predicted"/>